<dbReference type="RefSeq" id="WP_019399470.1">
    <property type="nucleotide sequence ID" value="NZ_VLJS01000080.1"/>
</dbReference>
<evidence type="ECO:0000313" key="2">
    <source>
        <dbReference type="Proteomes" id="UP000321583"/>
    </source>
</evidence>
<reference evidence="1 2" key="1">
    <citation type="submission" date="2019-07" db="EMBL/GenBank/DDBJ databases">
        <title>Genome sequencing of lignin-degrading bacterial isolates.</title>
        <authorList>
            <person name="Gladden J."/>
        </authorList>
    </citation>
    <scope>NUCLEOTIDE SEQUENCE [LARGE SCALE GENOMIC DNA]</scope>
    <source>
        <strain evidence="1 2">J19</strain>
    </source>
</reference>
<dbReference type="EMBL" id="VLJS01000080">
    <property type="protein sequence ID" value="TWH06006.1"/>
    <property type="molecule type" value="Genomic_DNA"/>
</dbReference>
<accession>A0A562D8F7</accession>
<protein>
    <submittedName>
        <fullName evidence="1">Phosphonate transport system substrate-binding protein</fullName>
    </submittedName>
</protein>
<keyword evidence="2" id="KW-1185">Reference proteome</keyword>
<organism evidence="1 2">
    <name type="scientific">Pseudoxanthomonas taiwanensis J19</name>
    <dbReference type="NCBI Taxonomy" id="935569"/>
    <lineage>
        <taxon>Bacteria</taxon>
        <taxon>Pseudomonadati</taxon>
        <taxon>Pseudomonadota</taxon>
        <taxon>Gammaproteobacteria</taxon>
        <taxon>Lysobacterales</taxon>
        <taxon>Lysobacteraceae</taxon>
        <taxon>Pseudoxanthomonas</taxon>
    </lineage>
</organism>
<dbReference type="Gene3D" id="3.40.190.10">
    <property type="entry name" value="Periplasmic binding protein-like II"/>
    <property type="match status" value="2"/>
</dbReference>
<comment type="caution">
    <text evidence="1">The sequence shown here is derived from an EMBL/GenBank/DDBJ whole genome shotgun (WGS) entry which is preliminary data.</text>
</comment>
<sequence length="250" mass="27140">MTLNLLVAPDFAPENFPGWYMLATLLQHRSGTRLHLLMPADAREQAQMLGDGLADLVYANPFDATAMIRGQGYQAFARPAAHSNEMVIATAAGSPVSVVEELRPGCRIAVTDNRDVRLIGLRLLEPADLTERDIQWVPANSHQAAARMTLSGQVDAGFFLASAYHALARITRGQLKVLVESKLRDISHVLLAHPRVGDDLQPLAAALLAVDPSRPGDAEVLQALGLPAGFEAMEREDAEFMIDLMDTLLD</sequence>
<dbReference type="AlphaFoldDB" id="A0A562D8F7"/>
<dbReference type="OrthoDB" id="34246at2"/>
<dbReference type="SUPFAM" id="SSF53850">
    <property type="entry name" value="Periplasmic binding protein-like II"/>
    <property type="match status" value="1"/>
</dbReference>
<evidence type="ECO:0000313" key="1">
    <source>
        <dbReference type="EMBL" id="TWH06006.1"/>
    </source>
</evidence>
<proteinExistence type="predicted"/>
<dbReference type="Proteomes" id="UP000321583">
    <property type="component" value="Unassembled WGS sequence"/>
</dbReference>
<gene>
    <name evidence="1" type="ORF">L613_000500000710</name>
</gene>
<dbReference type="Pfam" id="PF12974">
    <property type="entry name" value="Phosphonate-bd"/>
    <property type="match status" value="1"/>
</dbReference>
<name>A0A562D8F7_9GAMM</name>